<reference evidence="1 2" key="1">
    <citation type="journal article" date="2010" name="J. Bacteriol.">
        <title>The Citrobacter rodentium genome sequence reveals convergent evolution with human pathogenic Escherichia coli.</title>
        <authorList>
            <person name="Petty N.K."/>
            <person name="Bulgin R."/>
            <person name="Crepin V.F."/>
            <person name="Cerdeno-Tarraga A.M."/>
            <person name="Schroeder G.N."/>
            <person name="Quail M.A."/>
            <person name="Lennard N."/>
            <person name="Corton C."/>
            <person name="Barron A."/>
            <person name="Clark L."/>
            <person name="Toribio A.L."/>
            <person name="Parkhill J."/>
            <person name="Dougan G."/>
            <person name="Frankel G."/>
            <person name="Thomson N.R."/>
        </authorList>
    </citation>
    <scope>NUCLEOTIDE SEQUENCE [LARGE SCALE GENOMIC DNA]</scope>
    <source>
        <strain evidence="1 2">ICC168</strain>
    </source>
</reference>
<dbReference type="Proteomes" id="UP000001889">
    <property type="component" value="Chromosome"/>
</dbReference>
<dbReference type="STRING" id="637910.ROD_40591"/>
<dbReference type="HOGENOM" id="CLU_177829_0_0_6"/>
<name>D2THZ5_CITRI</name>
<gene>
    <name evidence="1" type="ordered locus">ROD_40591</name>
</gene>
<proteinExistence type="predicted"/>
<keyword evidence="2" id="KW-1185">Reference proteome</keyword>
<dbReference type="EMBL" id="FN543502">
    <property type="protein sequence ID" value="CBG90764.1"/>
    <property type="molecule type" value="Genomic_DNA"/>
</dbReference>
<organism evidence="1 2">
    <name type="scientific">Citrobacter rodentium (strain ICC168)</name>
    <name type="common">Citrobacter freundii biotype 4280</name>
    <dbReference type="NCBI Taxonomy" id="637910"/>
    <lineage>
        <taxon>Bacteria</taxon>
        <taxon>Pseudomonadati</taxon>
        <taxon>Pseudomonadota</taxon>
        <taxon>Gammaproteobacteria</taxon>
        <taxon>Enterobacterales</taxon>
        <taxon>Enterobacteriaceae</taxon>
        <taxon>Citrobacter</taxon>
    </lineage>
</organism>
<protein>
    <submittedName>
        <fullName evidence="1">Uncharacterized protein</fullName>
    </submittedName>
</protein>
<evidence type="ECO:0000313" key="2">
    <source>
        <dbReference type="Proteomes" id="UP000001889"/>
    </source>
</evidence>
<accession>D2THZ5</accession>
<evidence type="ECO:0000313" key="1">
    <source>
        <dbReference type="EMBL" id="CBG90764.1"/>
    </source>
</evidence>
<sequence length="124" mass="13908">MLSETMEKYSSVRKCVNDHISVRKSARNKKPRRSEVFQRNAVGGRKAHCVMSTAKVYAFCDEHAISARILTFLSMDQKFSSVHKLLFIHTVFIYNDVVHRVSGGAASLPGATKSWLKRVVPSAP</sequence>
<dbReference type="KEGG" id="cro:ROD_40591"/>
<dbReference type="AlphaFoldDB" id="D2THZ5"/>
<dbReference type="eggNOG" id="ENOG502ZKK8">
    <property type="taxonomic scope" value="Bacteria"/>
</dbReference>